<name>A0A7D9LJN9_PARCT</name>
<comment type="caution">
    <text evidence="1">The sequence shown here is derived from an EMBL/GenBank/DDBJ whole genome shotgun (WGS) entry which is preliminary data.</text>
</comment>
<reference evidence="1" key="1">
    <citation type="submission" date="2020-04" db="EMBL/GenBank/DDBJ databases">
        <authorList>
            <person name="Alioto T."/>
            <person name="Alioto T."/>
            <person name="Gomez Garrido J."/>
        </authorList>
    </citation>
    <scope>NUCLEOTIDE SEQUENCE</scope>
    <source>
        <strain evidence="1">A484AB</strain>
    </source>
</reference>
<feature type="non-terminal residue" evidence="1">
    <location>
        <position position="84"/>
    </location>
</feature>
<evidence type="ECO:0000313" key="1">
    <source>
        <dbReference type="EMBL" id="CAB4032153.1"/>
    </source>
</evidence>
<dbReference type="AlphaFoldDB" id="A0A7D9LJN9"/>
<gene>
    <name evidence="1" type="ORF">PACLA_8A065492</name>
</gene>
<dbReference type="EMBL" id="CACRXK020018172">
    <property type="protein sequence ID" value="CAB4032153.1"/>
    <property type="molecule type" value="Genomic_DNA"/>
</dbReference>
<keyword evidence="2" id="KW-1185">Reference proteome</keyword>
<protein>
    <submittedName>
        <fullName evidence="1">Uncharacterized protein</fullName>
    </submittedName>
</protein>
<accession>A0A7D9LJN9</accession>
<sequence length="84" mass="9451">MRRTYPKQSLGPHKYVTATKRLESNRLDSNDDFVLEIVNILESQAVKDTEALAVVRVLNEKVRVKLDTGAAVNIMPNNKKISKA</sequence>
<evidence type="ECO:0000313" key="2">
    <source>
        <dbReference type="Proteomes" id="UP001152795"/>
    </source>
</evidence>
<dbReference type="Proteomes" id="UP001152795">
    <property type="component" value="Unassembled WGS sequence"/>
</dbReference>
<proteinExistence type="predicted"/>
<organism evidence="1 2">
    <name type="scientific">Paramuricea clavata</name>
    <name type="common">Red gorgonian</name>
    <name type="synonym">Violescent sea-whip</name>
    <dbReference type="NCBI Taxonomy" id="317549"/>
    <lineage>
        <taxon>Eukaryota</taxon>
        <taxon>Metazoa</taxon>
        <taxon>Cnidaria</taxon>
        <taxon>Anthozoa</taxon>
        <taxon>Octocorallia</taxon>
        <taxon>Malacalcyonacea</taxon>
        <taxon>Plexauridae</taxon>
        <taxon>Paramuricea</taxon>
    </lineage>
</organism>